<dbReference type="Proteomes" id="UP000325577">
    <property type="component" value="Linkage Group LG13"/>
</dbReference>
<protein>
    <submittedName>
        <fullName evidence="1">Uncharacterized protein</fullName>
    </submittedName>
</protein>
<dbReference type="AlphaFoldDB" id="A0A5J5BE80"/>
<keyword evidence="2" id="KW-1185">Reference proteome</keyword>
<dbReference type="EMBL" id="CM018036">
    <property type="protein sequence ID" value="KAA8541455.1"/>
    <property type="molecule type" value="Genomic_DNA"/>
</dbReference>
<organism evidence="1 2">
    <name type="scientific">Nyssa sinensis</name>
    <dbReference type="NCBI Taxonomy" id="561372"/>
    <lineage>
        <taxon>Eukaryota</taxon>
        <taxon>Viridiplantae</taxon>
        <taxon>Streptophyta</taxon>
        <taxon>Embryophyta</taxon>
        <taxon>Tracheophyta</taxon>
        <taxon>Spermatophyta</taxon>
        <taxon>Magnoliopsida</taxon>
        <taxon>eudicotyledons</taxon>
        <taxon>Gunneridae</taxon>
        <taxon>Pentapetalae</taxon>
        <taxon>asterids</taxon>
        <taxon>Cornales</taxon>
        <taxon>Nyssaceae</taxon>
        <taxon>Nyssa</taxon>
    </lineage>
</organism>
<proteinExistence type="predicted"/>
<gene>
    <name evidence="1" type="ORF">F0562_025418</name>
</gene>
<evidence type="ECO:0000313" key="2">
    <source>
        <dbReference type="Proteomes" id="UP000325577"/>
    </source>
</evidence>
<sequence>MELSSTRSVMGIQIDAVDDIERLGSGIEFGYWQGNYTGCSGVEKGMVVIELGSSRYGAEPRWVKRSAAAPAVQDGLSLVRI</sequence>
<reference evidence="1 2" key="1">
    <citation type="submission" date="2019-09" db="EMBL/GenBank/DDBJ databases">
        <title>A chromosome-level genome assembly of the Chinese tupelo Nyssa sinensis.</title>
        <authorList>
            <person name="Yang X."/>
            <person name="Kang M."/>
            <person name="Yang Y."/>
            <person name="Xiong H."/>
            <person name="Wang M."/>
            <person name="Zhang Z."/>
            <person name="Wang Z."/>
            <person name="Wu H."/>
            <person name="Ma T."/>
            <person name="Liu J."/>
            <person name="Xi Z."/>
        </authorList>
    </citation>
    <scope>NUCLEOTIDE SEQUENCE [LARGE SCALE GENOMIC DNA]</scope>
    <source>
        <strain evidence="1">J267</strain>
        <tissue evidence="1">Leaf</tissue>
    </source>
</reference>
<name>A0A5J5BE80_9ASTE</name>
<evidence type="ECO:0000313" key="1">
    <source>
        <dbReference type="EMBL" id="KAA8541455.1"/>
    </source>
</evidence>
<accession>A0A5J5BE80</accession>